<name>A0A560WE67_9MICO</name>
<feature type="transmembrane region" description="Helical" evidence="1">
    <location>
        <begin position="74"/>
        <end position="92"/>
    </location>
</feature>
<organism evidence="2 3">
    <name type="scientific">Marihabitans asiaticum</name>
    <dbReference type="NCBI Taxonomy" id="415218"/>
    <lineage>
        <taxon>Bacteria</taxon>
        <taxon>Bacillati</taxon>
        <taxon>Actinomycetota</taxon>
        <taxon>Actinomycetes</taxon>
        <taxon>Micrococcales</taxon>
        <taxon>Intrasporangiaceae</taxon>
        <taxon>Marihabitans</taxon>
    </lineage>
</organism>
<keyword evidence="1" id="KW-0472">Membrane</keyword>
<sequence length="156" mass="16660">MAWGALLCTLPSALWRLAMLTGWMPGTADLRTIYADEPGYVIGLSAVQVAVGVLTIGLVRPWGEQLLGVAVPRWFPIVVAGVGGLALTWLFTIDLPIALLSGVRPDQGTVHAGALVMMVACYAPMLLWGPLTLAAVAGYGRRRYRIRSFPTRGTKG</sequence>
<evidence type="ECO:0000313" key="3">
    <source>
        <dbReference type="Proteomes" id="UP000315628"/>
    </source>
</evidence>
<gene>
    <name evidence="2" type="ORF">FB557_1503</name>
</gene>
<dbReference type="RefSeq" id="WP_144856955.1">
    <property type="nucleotide sequence ID" value="NZ_BAAAYT010000001.1"/>
</dbReference>
<keyword evidence="1" id="KW-0812">Transmembrane</keyword>
<evidence type="ECO:0000313" key="2">
    <source>
        <dbReference type="EMBL" id="TWD15963.1"/>
    </source>
</evidence>
<dbReference type="Proteomes" id="UP000315628">
    <property type="component" value="Unassembled WGS sequence"/>
</dbReference>
<dbReference type="EMBL" id="VIUW01000002">
    <property type="protein sequence ID" value="TWD15963.1"/>
    <property type="molecule type" value="Genomic_DNA"/>
</dbReference>
<keyword evidence="1" id="KW-1133">Transmembrane helix</keyword>
<dbReference type="OrthoDB" id="2717873at2"/>
<evidence type="ECO:0000256" key="1">
    <source>
        <dbReference type="SAM" id="Phobius"/>
    </source>
</evidence>
<keyword evidence="3" id="KW-1185">Reference proteome</keyword>
<comment type="caution">
    <text evidence="2">The sequence shown here is derived from an EMBL/GenBank/DDBJ whole genome shotgun (WGS) entry which is preliminary data.</text>
</comment>
<proteinExistence type="predicted"/>
<feature type="transmembrane region" description="Helical" evidence="1">
    <location>
        <begin position="40"/>
        <end position="62"/>
    </location>
</feature>
<dbReference type="AlphaFoldDB" id="A0A560WE67"/>
<accession>A0A560WE67</accession>
<feature type="transmembrane region" description="Helical" evidence="1">
    <location>
        <begin position="112"/>
        <end position="139"/>
    </location>
</feature>
<reference evidence="2 3" key="1">
    <citation type="submission" date="2019-06" db="EMBL/GenBank/DDBJ databases">
        <title>Sequencing the genomes of 1000 actinobacteria strains.</title>
        <authorList>
            <person name="Klenk H.-P."/>
        </authorList>
    </citation>
    <scope>NUCLEOTIDE SEQUENCE [LARGE SCALE GENOMIC DNA]</scope>
    <source>
        <strain evidence="2 3">DSM 18935</strain>
    </source>
</reference>
<protein>
    <submittedName>
        <fullName evidence="2">Uncharacterized protein</fullName>
    </submittedName>
</protein>